<proteinExistence type="predicted"/>
<keyword evidence="2" id="KW-1185">Reference proteome</keyword>
<dbReference type="EMBL" id="WIXP02000011">
    <property type="protein sequence ID" value="KAF6203214.1"/>
    <property type="molecule type" value="Genomic_DNA"/>
</dbReference>
<evidence type="ECO:0000313" key="1">
    <source>
        <dbReference type="EMBL" id="KAF6203214.1"/>
    </source>
</evidence>
<comment type="caution">
    <text evidence="1">The sequence shown here is derived from an EMBL/GenBank/DDBJ whole genome shotgun (WGS) entry which is preliminary data.</text>
</comment>
<reference evidence="1" key="1">
    <citation type="journal article" date="2021" name="Mol. Ecol. Resour.">
        <title>Apolygus lucorum genome provides insights into omnivorousness and mesophyll feeding.</title>
        <authorList>
            <person name="Liu Y."/>
            <person name="Liu H."/>
            <person name="Wang H."/>
            <person name="Huang T."/>
            <person name="Liu B."/>
            <person name="Yang B."/>
            <person name="Yin L."/>
            <person name="Li B."/>
            <person name="Zhang Y."/>
            <person name="Zhang S."/>
            <person name="Jiang F."/>
            <person name="Zhang X."/>
            <person name="Ren Y."/>
            <person name="Wang B."/>
            <person name="Wang S."/>
            <person name="Lu Y."/>
            <person name="Wu K."/>
            <person name="Fan W."/>
            <person name="Wang G."/>
        </authorList>
    </citation>
    <scope>NUCLEOTIDE SEQUENCE</scope>
    <source>
        <strain evidence="1">12Hb</strain>
    </source>
</reference>
<sequence>MATRRNLQGHKKRKEEEEAEFTLEYLLRLSKWTQPHIRQNYIEDYPKFLRRTIIKDPGVCHLYFCLGLKPISSDSKESKNVADSQRRILSARLGGGSSTHVVLDDKYIDQSCMPAECWRMLMEGCLDLPLHFHVPGDYFQVEAGVQIQRTSNNPQGKSNAYSTTSFPLSLLVPDGNVSLCANWNKCRTSPQYDVVLSNGEAMMDSGSKVEAVSSMLGCDLRSFEYGKRYGLMTKFGLDVRHMALKAYLLLLQTCADQTFSDAEFFTSRTSVVVKNASAQQILKAAIDYELLVDCTSMPDDQVKVLCLLVGNWPCCEYVTEDSRDIYSVCLMRAEDAFLYTTNGVELKVVVDAEFLSAGRLLESTLQLFESLGAIDQLMEVFRDSKGLASFLGYAVSQPGVGNLNLVLAYPLSHGASKLAKAKKGVCHLVQIAQFISSSAHLLLDMAMGAQAFNRVHGLVERMGLASTDFFGSMEEKRVEGLLVDHSYGFEGHKNTFLKDAAPWIKCVASSGDLAKKWLLAHAKSMREYLVDNSRPSIFRSPITPLLIHDLKPIPLTSGELVKKERYIDPKGMTSGYIELEQLESARSGLLWLEALGFGESTFSVAGLSRSGETELPAIDSVLKKNVQALEGVYTPVKCTLAVRNLVRRRNYVKSSAVDKVTRKPAPKFIGPRRVVERNGRNVYELQDLDGMPDGRWHVKDLFLDQTLDGGILESDDRETESNVGEE</sequence>
<gene>
    <name evidence="1" type="ORF">GE061_003632</name>
</gene>
<dbReference type="OrthoDB" id="425619at2759"/>
<name>A0A8S9X404_APOLU</name>
<protein>
    <submittedName>
        <fullName evidence="1">Uncharacterized protein</fullName>
    </submittedName>
</protein>
<organism evidence="1 2">
    <name type="scientific">Apolygus lucorum</name>
    <name type="common">Small green plant bug</name>
    <name type="synonym">Lygocoris lucorum</name>
    <dbReference type="NCBI Taxonomy" id="248454"/>
    <lineage>
        <taxon>Eukaryota</taxon>
        <taxon>Metazoa</taxon>
        <taxon>Ecdysozoa</taxon>
        <taxon>Arthropoda</taxon>
        <taxon>Hexapoda</taxon>
        <taxon>Insecta</taxon>
        <taxon>Pterygota</taxon>
        <taxon>Neoptera</taxon>
        <taxon>Paraneoptera</taxon>
        <taxon>Hemiptera</taxon>
        <taxon>Heteroptera</taxon>
        <taxon>Panheteroptera</taxon>
        <taxon>Cimicomorpha</taxon>
        <taxon>Miridae</taxon>
        <taxon>Mirini</taxon>
        <taxon>Apolygus</taxon>
    </lineage>
</organism>
<evidence type="ECO:0000313" key="2">
    <source>
        <dbReference type="Proteomes" id="UP000466442"/>
    </source>
</evidence>
<accession>A0A8S9X404</accession>
<dbReference type="Proteomes" id="UP000466442">
    <property type="component" value="Unassembled WGS sequence"/>
</dbReference>
<dbReference type="AlphaFoldDB" id="A0A8S9X404"/>